<dbReference type="PANTHER" id="PTHR47185">
    <property type="entry name" value="PX DOMAIN-CONTAINING PROTEIN YPR097W"/>
    <property type="match status" value="1"/>
</dbReference>
<dbReference type="InterPro" id="IPR024554">
    <property type="entry name" value="LEC1-like_C"/>
</dbReference>
<dbReference type="InterPro" id="IPR024555">
    <property type="entry name" value="PX-associated"/>
</dbReference>
<dbReference type="OrthoDB" id="2117459at2759"/>
<feature type="compositionally biased region" description="Low complexity" evidence="1">
    <location>
        <begin position="320"/>
        <end position="339"/>
    </location>
</feature>
<dbReference type="GO" id="GO:0035091">
    <property type="term" value="F:phosphatidylinositol binding"/>
    <property type="evidence" value="ECO:0007669"/>
    <property type="project" value="InterPro"/>
</dbReference>
<evidence type="ECO:0000256" key="1">
    <source>
        <dbReference type="SAM" id="MobiDB-lite"/>
    </source>
</evidence>
<evidence type="ECO:0000313" key="3">
    <source>
        <dbReference type="EMBL" id="OBA22036.1"/>
    </source>
</evidence>
<sequence>MPPALAFVGALSPTQEHFLKKFLVEACLQKELQEFLNPAGLACLGPPFRPAPAPAREPPAPVPLLRFFFARFVASFPFIAMNPHTDQTAFWRDTVQPFVDSFNAKHVLGAARRKGHRTKRRQANRQLLRSLLLFYNSMLSLRRELAYLLAARLRPSDQGKLDKLARAPAPVTVPLAAFHAPAGLADYLKMTYTNNYCVNIVAVDVDADAPPPGRVAWALSLLRLVAPARKAPPTGRCRFVLQVTRRTVHAGRASYRSHFVARRYSDFRRLEHALKAQFPGLMSTEIHGLPARFKHDLGNASAGISALENASAGPSALENASARPTAQSPAQSPAASATPHGRPHMYHAEKLRMALRGYLNSLLHKREIATCLAFVLFLDDPALNFSALSPAQLHDYEQRAALEKTRLVTQEEFQNHIAGVVYQLSRNFETFKSALLSDPHQLTAVFEDIGRSAHPDGISPLVTSFLEWCKLEIAATLYQMFLTQDNSSLMLQKCRKFHRMFPYRMCYGILKYTNPVKIMSRMVDLLLMNVPSFGRNLGHTHNLLSMIFIMLLDEDLDDFSKERRKVLSTLPLDLPELKVFLQRISAFVAASDPDLDHELQQENIHEGASFLLTILSSDLIEPNLSGPERSIFDRVIKPSFESYKQLGPELAPDAASVYITLKQFWQLETRTRDKEIFKQLWREPELTQLIKTVLTVVYQPLMTVMKKCNVHLVFRDFQNFVDDLLRELTILDEGEMYFTSSVEMFNRFKKLLDKYEGTFYRFLHDLYNKDDGKLFFKLIAWIESFLIALRTKFSDPEKVKLDFAAMVPTEPVDEEKFLKDLNARIELILKKRLLLKTCLKTAANAGNADQECKAIDQQWDRLNNGLFEMLPHELGVSGEDLEEFNLDHLGEKAAYAYRSGQGNAHVLKQIAELDKLMSEVANTEIQKLVGPMHAQINDILEGLAKEPNATLT</sequence>
<dbReference type="InterPro" id="IPR036871">
    <property type="entry name" value="PX_dom_sf"/>
</dbReference>
<dbReference type="GeneID" id="30030270"/>
<dbReference type="RefSeq" id="XP_018712532.1">
    <property type="nucleotide sequence ID" value="XM_018857294.1"/>
</dbReference>
<keyword evidence="4" id="KW-1185">Reference proteome</keyword>
<dbReference type="PROSITE" id="PS50195">
    <property type="entry name" value="PX"/>
    <property type="match status" value="1"/>
</dbReference>
<dbReference type="PANTHER" id="PTHR47185:SF1">
    <property type="entry name" value="PX DOMAIN-CONTAINING PROTEIN YPR097W"/>
    <property type="match status" value="1"/>
</dbReference>
<gene>
    <name evidence="3" type="ORF">METBIDRAFT_40599</name>
</gene>
<dbReference type="InterPro" id="IPR047168">
    <property type="entry name" value="LEC1-like"/>
</dbReference>
<dbReference type="InterPro" id="IPR001683">
    <property type="entry name" value="PX_dom"/>
</dbReference>
<feature type="domain" description="PX" evidence="2">
    <location>
        <begin position="217"/>
        <end position="385"/>
    </location>
</feature>
<dbReference type="SUPFAM" id="SSF64268">
    <property type="entry name" value="PX domain"/>
    <property type="match status" value="1"/>
</dbReference>
<reference evidence="3 4" key="1">
    <citation type="submission" date="2016-05" db="EMBL/GenBank/DDBJ databases">
        <title>Comparative genomics of biotechnologically important yeasts.</title>
        <authorList>
            <consortium name="DOE Joint Genome Institute"/>
            <person name="Riley R."/>
            <person name="Haridas S."/>
            <person name="Wolfe K.H."/>
            <person name="Lopes M.R."/>
            <person name="Hittinger C.T."/>
            <person name="Goker M."/>
            <person name="Salamov A."/>
            <person name="Wisecaver J."/>
            <person name="Long T.M."/>
            <person name="Aerts A.L."/>
            <person name="Barry K."/>
            <person name="Choi C."/>
            <person name="Clum A."/>
            <person name="Coughlan A.Y."/>
            <person name="Deshpande S."/>
            <person name="Douglass A.P."/>
            <person name="Hanson S.J."/>
            <person name="Klenk H.-P."/>
            <person name="LaButti K."/>
            <person name="Lapidus A."/>
            <person name="Lindquist E."/>
            <person name="Lipzen A."/>
            <person name="Meier-kolthoff J.P."/>
            <person name="Ohm R.A."/>
            <person name="Otillar R.P."/>
            <person name="Pangilinan J."/>
            <person name="Peng Y."/>
            <person name="Rokas A."/>
            <person name="Rosa C.A."/>
            <person name="Scheuner C."/>
            <person name="Sibirny A.A."/>
            <person name="Slot J.C."/>
            <person name="Stielow J.B."/>
            <person name="Sun H."/>
            <person name="Kurtzman C.P."/>
            <person name="Blackwell M."/>
            <person name="Grigoriev I.V."/>
            <person name="Jeffries T.W."/>
        </authorList>
    </citation>
    <scope>NUCLEOTIDE SEQUENCE [LARGE SCALE GENOMIC DNA]</scope>
    <source>
        <strain evidence="3 4">NRRL YB-4993</strain>
    </source>
</reference>
<dbReference type="AlphaFoldDB" id="A0A1A0HDE2"/>
<evidence type="ECO:0000313" key="4">
    <source>
        <dbReference type="Proteomes" id="UP000092555"/>
    </source>
</evidence>
<protein>
    <recommendedName>
        <fullName evidence="2">PX domain-containing protein</fullName>
    </recommendedName>
</protein>
<comment type="caution">
    <text evidence="3">The sequence shown here is derived from an EMBL/GenBank/DDBJ whole genome shotgun (WGS) entry which is preliminary data.</text>
</comment>
<evidence type="ECO:0000259" key="2">
    <source>
        <dbReference type="PROSITE" id="PS50195"/>
    </source>
</evidence>
<proteinExistence type="predicted"/>
<dbReference type="STRING" id="869754.A0A1A0HDE2"/>
<name>A0A1A0HDE2_9ASCO</name>
<dbReference type="Proteomes" id="UP000092555">
    <property type="component" value="Unassembled WGS sequence"/>
</dbReference>
<dbReference type="Pfam" id="PF12825">
    <property type="entry name" value="DUF3818"/>
    <property type="match status" value="1"/>
</dbReference>
<accession>A0A1A0HDE2</accession>
<dbReference type="Gene3D" id="3.30.1520.10">
    <property type="entry name" value="Phox-like domain"/>
    <property type="match status" value="1"/>
</dbReference>
<dbReference type="Pfam" id="PF00787">
    <property type="entry name" value="PX"/>
    <property type="match status" value="1"/>
</dbReference>
<feature type="region of interest" description="Disordered" evidence="1">
    <location>
        <begin position="315"/>
        <end position="342"/>
    </location>
</feature>
<dbReference type="Pfam" id="PF12828">
    <property type="entry name" value="PXB"/>
    <property type="match status" value="1"/>
</dbReference>
<organism evidence="3 4">
    <name type="scientific">Metschnikowia bicuspidata var. bicuspidata NRRL YB-4993</name>
    <dbReference type="NCBI Taxonomy" id="869754"/>
    <lineage>
        <taxon>Eukaryota</taxon>
        <taxon>Fungi</taxon>
        <taxon>Dikarya</taxon>
        <taxon>Ascomycota</taxon>
        <taxon>Saccharomycotina</taxon>
        <taxon>Pichiomycetes</taxon>
        <taxon>Metschnikowiaceae</taxon>
        <taxon>Metschnikowia</taxon>
    </lineage>
</organism>
<dbReference type="EMBL" id="LXTC01000002">
    <property type="protein sequence ID" value="OBA22036.1"/>
    <property type="molecule type" value="Genomic_DNA"/>
</dbReference>